<dbReference type="InterPro" id="IPR007842">
    <property type="entry name" value="HEPN_dom"/>
</dbReference>
<protein>
    <recommendedName>
        <fullName evidence="1">HEPN domain-containing protein</fullName>
    </recommendedName>
</protein>
<dbReference type="AlphaFoldDB" id="X0WR59"/>
<dbReference type="EMBL" id="BARS01037388">
    <property type="protein sequence ID" value="GAG25702.1"/>
    <property type="molecule type" value="Genomic_DNA"/>
</dbReference>
<dbReference type="SUPFAM" id="SSF81593">
    <property type="entry name" value="Nucleotidyltransferase substrate binding subunit/domain"/>
    <property type="match status" value="1"/>
</dbReference>
<evidence type="ECO:0000259" key="1">
    <source>
        <dbReference type="PROSITE" id="PS50910"/>
    </source>
</evidence>
<comment type="caution">
    <text evidence="2">The sequence shown here is derived from an EMBL/GenBank/DDBJ whole genome shotgun (WGS) entry which is preliminary data.</text>
</comment>
<reference evidence="2" key="1">
    <citation type="journal article" date="2014" name="Front. Microbiol.">
        <title>High frequency of phylogenetically diverse reductive dehalogenase-homologous genes in deep subseafloor sedimentary metagenomes.</title>
        <authorList>
            <person name="Kawai M."/>
            <person name="Futagami T."/>
            <person name="Toyoda A."/>
            <person name="Takaki Y."/>
            <person name="Nishi S."/>
            <person name="Hori S."/>
            <person name="Arai W."/>
            <person name="Tsubouchi T."/>
            <person name="Morono Y."/>
            <person name="Uchiyama I."/>
            <person name="Ito T."/>
            <person name="Fujiyama A."/>
            <person name="Inagaki F."/>
            <person name="Takami H."/>
        </authorList>
    </citation>
    <scope>NUCLEOTIDE SEQUENCE</scope>
    <source>
        <strain evidence="2">Expedition CK06-06</strain>
    </source>
</reference>
<dbReference type="PROSITE" id="PS50910">
    <property type="entry name" value="HEPN"/>
    <property type="match status" value="1"/>
</dbReference>
<dbReference type="Gene3D" id="1.20.120.330">
    <property type="entry name" value="Nucleotidyltransferases domain 2"/>
    <property type="match status" value="1"/>
</dbReference>
<dbReference type="Pfam" id="PF05168">
    <property type="entry name" value="HEPN"/>
    <property type="match status" value="1"/>
</dbReference>
<feature type="non-terminal residue" evidence="2">
    <location>
        <position position="79"/>
    </location>
</feature>
<name>X0WR59_9ZZZZ</name>
<proteinExistence type="predicted"/>
<evidence type="ECO:0000313" key="2">
    <source>
        <dbReference type="EMBL" id="GAG25702.1"/>
    </source>
</evidence>
<gene>
    <name evidence="2" type="ORF">S01H1_57340</name>
</gene>
<feature type="domain" description="HEPN" evidence="1">
    <location>
        <begin position="19"/>
        <end position="79"/>
    </location>
</feature>
<sequence length="79" mass="9157">MRPPSEDERHLIQQWIDKAEVDFGTIEVLLGETSRPFPGAIAFHAQQCAEKYLKAFLTRHKVDFPKTHDLKEILKLVAR</sequence>
<accession>X0WR59</accession>
<organism evidence="2">
    <name type="scientific">marine sediment metagenome</name>
    <dbReference type="NCBI Taxonomy" id="412755"/>
    <lineage>
        <taxon>unclassified sequences</taxon>
        <taxon>metagenomes</taxon>
        <taxon>ecological metagenomes</taxon>
    </lineage>
</organism>